<dbReference type="InterPro" id="IPR051694">
    <property type="entry name" value="Immunoregulatory_rcpt-like"/>
</dbReference>
<dbReference type="OrthoDB" id="3362711at2759"/>
<comment type="subcellular location">
    <subcellularLocation>
        <location evidence="1">Membrane</location>
        <topology evidence="1">Single-pass membrane protein</topology>
    </subcellularLocation>
</comment>
<dbReference type="Gene3D" id="1.20.5.510">
    <property type="entry name" value="Single helix bin"/>
    <property type="match status" value="1"/>
</dbReference>
<feature type="compositionally biased region" description="Polar residues" evidence="5">
    <location>
        <begin position="343"/>
        <end position="357"/>
    </location>
</feature>
<dbReference type="GO" id="GO:0071944">
    <property type="term" value="C:cell periphery"/>
    <property type="evidence" value="ECO:0007669"/>
    <property type="project" value="UniProtKB-ARBA"/>
</dbReference>
<keyword evidence="4 6" id="KW-0472">Membrane</keyword>
<feature type="compositionally biased region" description="Low complexity" evidence="5">
    <location>
        <begin position="129"/>
        <end position="158"/>
    </location>
</feature>
<dbReference type="InParanoid" id="A0A165JHT6"/>
<feature type="region of interest" description="Disordered" evidence="5">
    <location>
        <begin position="196"/>
        <end position="461"/>
    </location>
</feature>
<keyword evidence="8" id="KW-1185">Reference proteome</keyword>
<dbReference type="STRING" id="1353952.A0A165JHT6"/>
<evidence type="ECO:0000256" key="5">
    <source>
        <dbReference type="SAM" id="MobiDB-lite"/>
    </source>
</evidence>
<feature type="compositionally biased region" description="Low complexity" evidence="5">
    <location>
        <begin position="358"/>
        <end position="376"/>
    </location>
</feature>
<feature type="compositionally biased region" description="Low complexity" evidence="5">
    <location>
        <begin position="269"/>
        <end position="281"/>
    </location>
</feature>
<name>A0A165JHT6_9BASI</name>
<feature type="compositionally biased region" description="Low complexity" evidence="5">
    <location>
        <begin position="227"/>
        <end position="245"/>
    </location>
</feature>
<evidence type="ECO:0000256" key="6">
    <source>
        <dbReference type="SAM" id="Phobius"/>
    </source>
</evidence>
<keyword evidence="2 6" id="KW-0812">Transmembrane</keyword>
<sequence>MSNAEGQSPCLVAADLQGVCNDDKWFIPSLPSGTHYVGPLTPALGTLCICNTVVYNLVSACAACQGGEWVAWADWTANCSVQVMTRGSFPGPVPGGTSVPAWAEVDTSLEGSWNAVEARTVAASGLPDTFPSSTSPGITTSTSFSSSPTTTSPASSSHTNVGAIAGGVVGGVLLLLLLLLALFLLRMRKNRRNAARTAPIPLPTSYSSLSSRGANSSPPTGGERDGSVIVVGPGSGYSGYPSSPGAEKAGFLSTHSAHGHGTGTGNGGTHSPPYSPNSPLSPAFPPSSVNTAASQGTGTGGTFSGSGTNPASSGFVLYDPNDPATWPTNVPVGLPGMPHSPGGTRTQNQRGSTQSGYLSHLSASGSLPSPGGAFPSHYPGYSMGEAQPGPGSGAGAASVAGGASAVLDSDRAYSPVPTPAPTYRSSASPAPGRDGVGDRVLLRGPARVVGKRRGGGQGQGR</sequence>
<feature type="compositionally biased region" description="Low complexity" evidence="5">
    <location>
        <begin position="395"/>
        <end position="406"/>
    </location>
</feature>
<dbReference type="AlphaFoldDB" id="A0A165JHT6"/>
<protein>
    <submittedName>
        <fullName evidence="7">Uncharacterized protein</fullName>
    </submittedName>
</protein>
<organism evidence="7 8">
    <name type="scientific">Calocera cornea HHB12733</name>
    <dbReference type="NCBI Taxonomy" id="1353952"/>
    <lineage>
        <taxon>Eukaryota</taxon>
        <taxon>Fungi</taxon>
        <taxon>Dikarya</taxon>
        <taxon>Basidiomycota</taxon>
        <taxon>Agaricomycotina</taxon>
        <taxon>Dacrymycetes</taxon>
        <taxon>Dacrymycetales</taxon>
        <taxon>Dacrymycetaceae</taxon>
        <taxon>Calocera</taxon>
    </lineage>
</organism>
<evidence type="ECO:0000313" key="7">
    <source>
        <dbReference type="EMBL" id="KZT61857.1"/>
    </source>
</evidence>
<evidence type="ECO:0000313" key="8">
    <source>
        <dbReference type="Proteomes" id="UP000076842"/>
    </source>
</evidence>
<dbReference type="Proteomes" id="UP000076842">
    <property type="component" value="Unassembled WGS sequence"/>
</dbReference>
<evidence type="ECO:0000256" key="2">
    <source>
        <dbReference type="ARBA" id="ARBA00022692"/>
    </source>
</evidence>
<keyword evidence="3 6" id="KW-1133">Transmembrane helix</keyword>
<gene>
    <name evidence="7" type="ORF">CALCODRAFT_328423</name>
</gene>
<dbReference type="GO" id="GO:0016020">
    <property type="term" value="C:membrane"/>
    <property type="evidence" value="ECO:0007669"/>
    <property type="project" value="UniProtKB-SubCell"/>
</dbReference>
<feature type="transmembrane region" description="Helical" evidence="6">
    <location>
        <begin position="161"/>
        <end position="185"/>
    </location>
</feature>
<feature type="compositionally biased region" description="Polar residues" evidence="5">
    <location>
        <begin position="204"/>
        <end position="219"/>
    </location>
</feature>
<evidence type="ECO:0000256" key="3">
    <source>
        <dbReference type="ARBA" id="ARBA00022989"/>
    </source>
</evidence>
<evidence type="ECO:0000256" key="4">
    <source>
        <dbReference type="ARBA" id="ARBA00023136"/>
    </source>
</evidence>
<dbReference type="PANTHER" id="PTHR15549:SF6">
    <property type="entry name" value="MID2 DOMAIN-CONTAINING PROTEIN"/>
    <property type="match status" value="1"/>
</dbReference>
<dbReference type="EMBL" id="KV423920">
    <property type="protein sequence ID" value="KZT61857.1"/>
    <property type="molecule type" value="Genomic_DNA"/>
</dbReference>
<proteinExistence type="predicted"/>
<evidence type="ECO:0000256" key="1">
    <source>
        <dbReference type="ARBA" id="ARBA00004167"/>
    </source>
</evidence>
<dbReference type="PANTHER" id="PTHR15549">
    <property type="entry name" value="PAIRED IMMUNOGLOBULIN-LIKE TYPE 2 RECEPTOR"/>
    <property type="match status" value="1"/>
</dbReference>
<reference evidence="7 8" key="1">
    <citation type="journal article" date="2016" name="Mol. Biol. Evol.">
        <title>Comparative Genomics of Early-Diverging Mushroom-Forming Fungi Provides Insights into the Origins of Lignocellulose Decay Capabilities.</title>
        <authorList>
            <person name="Nagy L.G."/>
            <person name="Riley R."/>
            <person name="Tritt A."/>
            <person name="Adam C."/>
            <person name="Daum C."/>
            <person name="Floudas D."/>
            <person name="Sun H."/>
            <person name="Yadav J.S."/>
            <person name="Pangilinan J."/>
            <person name="Larsson K.H."/>
            <person name="Matsuura K."/>
            <person name="Barry K."/>
            <person name="Labutti K."/>
            <person name="Kuo R."/>
            <person name="Ohm R.A."/>
            <person name="Bhattacharya S.S."/>
            <person name="Shirouzu T."/>
            <person name="Yoshinaga Y."/>
            <person name="Martin F.M."/>
            <person name="Grigoriev I.V."/>
            <person name="Hibbett D.S."/>
        </authorList>
    </citation>
    <scope>NUCLEOTIDE SEQUENCE [LARGE SCALE GENOMIC DNA]</scope>
    <source>
        <strain evidence="7 8">HHB12733</strain>
    </source>
</reference>
<feature type="region of interest" description="Disordered" evidence="5">
    <location>
        <begin position="126"/>
        <end position="158"/>
    </location>
</feature>
<accession>A0A165JHT6</accession>